<dbReference type="HAMAP" id="MF_01023">
    <property type="entry name" value="HisC_aminotrans_2"/>
    <property type="match status" value="1"/>
</dbReference>
<dbReference type="KEGG" id="apo:Arcpr_0651"/>
<keyword evidence="4 7" id="KW-0808">Transferase</keyword>
<keyword evidence="5 7" id="KW-0663">Pyridoxal phosphate</keyword>
<evidence type="ECO:0000313" key="9">
    <source>
        <dbReference type="EMBL" id="ADB57716.1"/>
    </source>
</evidence>
<evidence type="ECO:0000256" key="3">
    <source>
        <dbReference type="ARBA" id="ARBA00022605"/>
    </source>
</evidence>
<dbReference type="UniPathway" id="UPA00031">
    <property type="reaction ID" value="UER00012"/>
</dbReference>
<dbReference type="Proteomes" id="UP000001901">
    <property type="component" value="Chromosome"/>
</dbReference>
<dbReference type="GeneID" id="8739311"/>
<keyword evidence="6 7" id="KW-0368">Histidine biosynthesis</keyword>
<gene>
    <name evidence="7" type="primary">hisC</name>
    <name evidence="9" type="ordered locus">Arcpr_0651</name>
</gene>
<dbReference type="Gene3D" id="3.90.1150.10">
    <property type="entry name" value="Aspartate Aminotransferase, domain 1"/>
    <property type="match status" value="1"/>
</dbReference>
<dbReference type="GO" id="GO:0030170">
    <property type="term" value="F:pyridoxal phosphate binding"/>
    <property type="evidence" value="ECO:0007669"/>
    <property type="project" value="InterPro"/>
</dbReference>
<dbReference type="Gene3D" id="3.40.640.10">
    <property type="entry name" value="Type I PLP-dependent aspartate aminotransferase-like (Major domain)"/>
    <property type="match status" value="1"/>
</dbReference>
<dbReference type="eggNOG" id="arCOG04273">
    <property type="taxonomic scope" value="Archaea"/>
</dbReference>
<dbReference type="AlphaFoldDB" id="D2RHE1"/>
<comment type="pathway">
    <text evidence="7">Amino-acid biosynthesis; L-histidine biosynthesis; L-histidine from 5-phospho-alpha-D-ribose 1-diphosphate: step 7/9.</text>
</comment>
<dbReference type="NCBIfam" id="TIGR01141">
    <property type="entry name" value="hisC"/>
    <property type="match status" value="1"/>
</dbReference>
<keyword evidence="10" id="KW-1185">Reference proteome</keyword>
<dbReference type="InterPro" id="IPR015422">
    <property type="entry name" value="PyrdxlP-dep_Trfase_small"/>
</dbReference>
<dbReference type="EMBL" id="CP001857">
    <property type="protein sequence ID" value="ADB57716.1"/>
    <property type="molecule type" value="Genomic_DNA"/>
</dbReference>
<dbReference type="Pfam" id="PF00155">
    <property type="entry name" value="Aminotran_1_2"/>
    <property type="match status" value="1"/>
</dbReference>
<dbReference type="PaxDb" id="572546-Arcpr_0651"/>
<evidence type="ECO:0000256" key="4">
    <source>
        <dbReference type="ARBA" id="ARBA00022679"/>
    </source>
</evidence>
<evidence type="ECO:0000259" key="8">
    <source>
        <dbReference type="Pfam" id="PF00155"/>
    </source>
</evidence>
<protein>
    <recommendedName>
        <fullName evidence="7">Histidinol-phosphate aminotransferase</fullName>
        <ecNumber evidence="7">2.6.1.9</ecNumber>
    </recommendedName>
    <alternativeName>
        <fullName evidence="7">Imidazole acetol-phosphate transaminase</fullName>
    </alternativeName>
</protein>
<feature type="modified residue" description="N6-(pyridoxal phosphate)lysine" evidence="7">
    <location>
        <position position="208"/>
    </location>
</feature>
<evidence type="ECO:0000256" key="7">
    <source>
        <dbReference type="HAMAP-Rule" id="MF_01023"/>
    </source>
</evidence>
<evidence type="ECO:0000313" key="10">
    <source>
        <dbReference type="Proteomes" id="UP000001901"/>
    </source>
</evidence>
<keyword evidence="3 7" id="KW-0028">Amino-acid biosynthesis</keyword>
<evidence type="ECO:0000256" key="2">
    <source>
        <dbReference type="ARBA" id="ARBA00022576"/>
    </source>
</evidence>
<accession>D2RHE1</accession>
<comment type="similarity">
    <text evidence="7">Belongs to the class-II pyridoxal-phosphate-dependent aminotransferase family. Histidinol-phosphate aminotransferase subfamily.</text>
</comment>
<dbReference type="InterPro" id="IPR005861">
    <property type="entry name" value="HisP_aminotrans"/>
</dbReference>
<dbReference type="GO" id="GO:0004400">
    <property type="term" value="F:histidinol-phosphate transaminase activity"/>
    <property type="evidence" value="ECO:0007669"/>
    <property type="project" value="UniProtKB-UniRule"/>
</dbReference>
<comment type="catalytic activity">
    <reaction evidence="7">
        <text>L-histidinol phosphate + 2-oxoglutarate = 3-(imidazol-4-yl)-2-oxopropyl phosphate + L-glutamate</text>
        <dbReference type="Rhea" id="RHEA:23744"/>
        <dbReference type="ChEBI" id="CHEBI:16810"/>
        <dbReference type="ChEBI" id="CHEBI:29985"/>
        <dbReference type="ChEBI" id="CHEBI:57766"/>
        <dbReference type="ChEBI" id="CHEBI:57980"/>
        <dbReference type="EC" id="2.6.1.9"/>
    </reaction>
</comment>
<dbReference type="PANTHER" id="PTHR42885:SF2">
    <property type="entry name" value="HISTIDINOL-PHOSPHATE AMINOTRANSFERASE"/>
    <property type="match status" value="1"/>
</dbReference>
<evidence type="ECO:0000256" key="6">
    <source>
        <dbReference type="ARBA" id="ARBA00023102"/>
    </source>
</evidence>
<dbReference type="EC" id="2.6.1.9" evidence="7"/>
<dbReference type="HOGENOM" id="CLU_017584_3_1_2"/>
<dbReference type="RefSeq" id="WP_012940052.1">
    <property type="nucleotide sequence ID" value="NC_013741.1"/>
</dbReference>
<dbReference type="InterPro" id="IPR015421">
    <property type="entry name" value="PyrdxlP-dep_Trfase_major"/>
</dbReference>
<dbReference type="GO" id="GO:0000105">
    <property type="term" value="P:L-histidine biosynthetic process"/>
    <property type="evidence" value="ECO:0007669"/>
    <property type="project" value="UniProtKB-UniRule"/>
</dbReference>
<dbReference type="OrthoDB" id="9929at2157"/>
<dbReference type="CDD" id="cd00609">
    <property type="entry name" value="AAT_like"/>
    <property type="match status" value="1"/>
</dbReference>
<evidence type="ECO:0000256" key="5">
    <source>
        <dbReference type="ARBA" id="ARBA00022898"/>
    </source>
</evidence>
<reference evidence="9 10" key="1">
    <citation type="journal article" date="2010" name="Stand. Genomic Sci.">
        <title>Complete genome sequence of Archaeoglobus profundus type strain (AV18).</title>
        <authorList>
            <person name="von Jan M."/>
            <person name="Lapidus A."/>
            <person name="Del Rio T.G."/>
            <person name="Copeland A."/>
            <person name="Tice H."/>
            <person name="Cheng J.F."/>
            <person name="Lucas S."/>
            <person name="Chen F."/>
            <person name="Nolan M."/>
            <person name="Goodwin L."/>
            <person name="Han C."/>
            <person name="Pitluck S."/>
            <person name="Liolios K."/>
            <person name="Ivanova N."/>
            <person name="Mavromatis K."/>
            <person name="Ovchinnikova G."/>
            <person name="Chertkov O."/>
            <person name="Pati A."/>
            <person name="Chen A."/>
            <person name="Palaniappan K."/>
            <person name="Land M."/>
            <person name="Hauser L."/>
            <person name="Chang Y.J."/>
            <person name="Jeffries C.D."/>
            <person name="Saunders E."/>
            <person name="Brettin T."/>
            <person name="Detter J.C."/>
            <person name="Chain P."/>
            <person name="Eichinger K."/>
            <person name="Huber H."/>
            <person name="Spring S."/>
            <person name="Rohde M."/>
            <person name="Goker M."/>
            <person name="Wirth R."/>
            <person name="Woyke T."/>
            <person name="Bristow J."/>
            <person name="Eisen J.A."/>
            <person name="Markowitz V."/>
            <person name="Hugenholtz P."/>
            <person name="Kyrpides N.C."/>
            <person name="Klenk H.P."/>
        </authorList>
    </citation>
    <scope>NUCLEOTIDE SEQUENCE [LARGE SCALE GENOMIC DNA]</scope>
    <source>
        <strain evidence="10">DSM 5631 / JCM 9629 / NBRC 100127 / Av18</strain>
    </source>
</reference>
<dbReference type="PANTHER" id="PTHR42885">
    <property type="entry name" value="HISTIDINOL-PHOSPHATE AMINOTRANSFERASE-RELATED"/>
    <property type="match status" value="1"/>
</dbReference>
<name>D2RHE1_ARCPA</name>
<dbReference type="InterPro" id="IPR004839">
    <property type="entry name" value="Aminotransferase_I/II_large"/>
</dbReference>
<sequence length="348" mass="39794">MVRPVIELINRYDAGKFPKGESYIILSSNENPYPPAEDVLKAIERSIKKVTNRYPDPEYPELKRAIAEYLEVDVNEIFLGNGISDCIYNICNALLDTLDKVTIPMPSYTMYAMYSIVRDASINYRIYPYYKIDIEDFIESVRNSKLVFLCSPNNPTGNAIPIKRIKEIVESVRGYVALDEAYVEFSDASAIKLTDTYENLIVMRTFSKFFGLAGLRIGYGICKDERVVSALEKIRLPFCINYIGAIAGVEAIKCLDYYKKIRDIIVKERERVYRELSKFEEIEVFPSKANFLLVKSENLRLAEKLEKRKILVRDVTGLMGLSGEHVRITIGKPEENNALLNALEEILS</sequence>
<evidence type="ECO:0000256" key="1">
    <source>
        <dbReference type="ARBA" id="ARBA00001933"/>
    </source>
</evidence>
<keyword evidence="2 7" id="KW-0032">Aminotransferase</keyword>
<dbReference type="STRING" id="572546.Arcpr_0651"/>
<organism evidence="9 10">
    <name type="scientific">Archaeoglobus profundus (strain DSM 5631 / JCM 9629 / NBRC 100127 / Av18)</name>
    <dbReference type="NCBI Taxonomy" id="572546"/>
    <lineage>
        <taxon>Archaea</taxon>
        <taxon>Methanobacteriati</taxon>
        <taxon>Methanobacteriota</taxon>
        <taxon>Archaeoglobi</taxon>
        <taxon>Archaeoglobales</taxon>
        <taxon>Archaeoglobaceae</taxon>
        <taxon>Archaeoglobus</taxon>
    </lineage>
</organism>
<proteinExistence type="inferred from homology"/>
<dbReference type="SUPFAM" id="SSF53383">
    <property type="entry name" value="PLP-dependent transferases"/>
    <property type="match status" value="1"/>
</dbReference>
<feature type="domain" description="Aminotransferase class I/classII large" evidence="8">
    <location>
        <begin position="23"/>
        <end position="343"/>
    </location>
</feature>
<dbReference type="InterPro" id="IPR015424">
    <property type="entry name" value="PyrdxlP-dep_Trfase"/>
</dbReference>
<comment type="cofactor">
    <cofactor evidence="1 7">
        <name>pyridoxal 5'-phosphate</name>
        <dbReference type="ChEBI" id="CHEBI:597326"/>
    </cofactor>
</comment>